<evidence type="ECO:0000313" key="3">
    <source>
        <dbReference type="Proteomes" id="UP000033103"/>
    </source>
</evidence>
<proteinExistence type="predicted"/>
<keyword evidence="1" id="KW-0812">Transmembrane</keyword>
<dbReference type="RefSeq" id="WP_046328396.1">
    <property type="nucleotide sequence ID" value="NZ_CAUPIC010000001.1"/>
</dbReference>
<dbReference type="InterPro" id="IPR003718">
    <property type="entry name" value="OsmC/Ohr_fam"/>
</dbReference>
<dbReference type="KEGG" id="sns:VC03_01745"/>
<protein>
    <recommendedName>
        <fullName evidence="4">Osmotically inducible protein OsmC</fullName>
    </recommendedName>
</protein>
<dbReference type="InterPro" id="IPR036102">
    <property type="entry name" value="OsmC/Ohrsf"/>
</dbReference>
<evidence type="ECO:0000313" key="2">
    <source>
        <dbReference type="EMBL" id="AKC95290.1"/>
    </source>
</evidence>
<dbReference type="EMBL" id="CP011280">
    <property type="protein sequence ID" value="AKC95290.1"/>
    <property type="molecule type" value="Genomic_DNA"/>
</dbReference>
<organism evidence="2 3">
    <name type="scientific">Sneathia vaginalis</name>
    <dbReference type="NCBI Taxonomy" id="187101"/>
    <lineage>
        <taxon>Bacteria</taxon>
        <taxon>Fusobacteriati</taxon>
        <taxon>Fusobacteriota</taxon>
        <taxon>Fusobacteriia</taxon>
        <taxon>Fusobacteriales</taxon>
        <taxon>Leptotrichiaceae</taxon>
        <taxon>Sneathia</taxon>
    </lineage>
</organism>
<dbReference type="HOGENOM" id="CLU_1945673_0_0_0"/>
<sequence>MYKVEAKTNTGFIVKATTEDFLYEMDKDKKLGTTPVGYVVVALSGCALMCVRGYYLRKGIKDIEIKSNLEYDGSFKFDIEIDKEITEVEASEIKEYIKKYCTVSQMLNKEISYKIIGK</sequence>
<dbReference type="STRING" id="187101.VC03_01745"/>
<reference evidence="2 3" key="1">
    <citation type="journal article" date="2012" name="BMC Genomics">
        <title>Genomic sequence analysis and characterization of Sneathia amnii sp. nov.</title>
        <authorList>
            <consortium name="Vaginal Microbiome Consortium (additional members)"/>
            <person name="Harwich M.D.Jr."/>
            <person name="Serrano M.G."/>
            <person name="Fettweis J.M."/>
            <person name="Alves J.M."/>
            <person name="Reimers M.A."/>
            <person name="Buck G.A."/>
            <person name="Jefferson K.K."/>
        </authorList>
    </citation>
    <scope>NUCLEOTIDE SEQUENCE [LARGE SCALE GENOMIC DNA]</scope>
    <source>
        <strain evidence="2 3">SN35</strain>
    </source>
</reference>
<dbReference type="AlphaFoldDB" id="A0A0E3ZB32"/>
<dbReference type="Pfam" id="PF02566">
    <property type="entry name" value="OsmC"/>
    <property type="match status" value="1"/>
</dbReference>
<name>A0A0E3ZB32_9FUSO</name>
<evidence type="ECO:0000256" key="1">
    <source>
        <dbReference type="SAM" id="Phobius"/>
    </source>
</evidence>
<keyword evidence="1" id="KW-0472">Membrane</keyword>
<keyword evidence="1" id="KW-1133">Transmembrane helix</keyword>
<accession>A0A0E3ZB32</accession>
<dbReference type="SUPFAM" id="SSF82784">
    <property type="entry name" value="OsmC-like"/>
    <property type="match status" value="1"/>
</dbReference>
<evidence type="ECO:0008006" key="4">
    <source>
        <dbReference type="Google" id="ProtNLM"/>
    </source>
</evidence>
<dbReference type="PATRIC" id="fig|1069640.6.peg.331"/>
<dbReference type="InterPro" id="IPR015946">
    <property type="entry name" value="KH_dom-like_a/b"/>
</dbReference>
<keyword evidence="3" id="KW-1185">Reference proteome</keyword>
<gene>
    <name evidence="2" type="ORF">VC03_01745</name>
</gene>
<dbReference type="Gene3D" id="3.30.300.20">
    <property type="match status" value="1"/>
</dbReference>
<dbReference type="OrthoDB" id="2990196at2"/>
<dbReference type="Proteomes" id="UP000033103">
    <property type="component" value="Chromosome"/>
</dbReference>
<feature type="transmembrane region" description="Helical" evidence="1">
    <location>
        <begin position="36"/>
        <end position="56"/>
    </location>
</feature>